<feature type="region of interest" description="Disordered" evidence="1">
    <location>
        <begin position="1"/>
        <end position="21"/>
    </location>
</feature>
<evidence type="ECO:0000256" key="1">
    <source>
        <dbReference type="SAM" id="MobiDB-lite"/>
    </source>
</evidence>
<dbReference type="KEGG" id="cdo:CDOO_01475"/>
<name>A0A097IJ72_9CORY</name>
<protein>
    <submittedName>
        <fullName evidence="2">Uncharacterized protein</fullName>
    </submittedName>
</protein>
<accession>A0A097IJ72</accession>
<sequence>MDGVAFAEEELAPQLSDDSTADVHPETITVTLPERNLTEVEHTLDAYGSWLGEFRKKLDGAQTPDLEVVAGEGLRIITLGPDGKDATVAGLPLVDRYIEQGGSVVLRDTKDHPSVLLAGNEEAVRQLVQEIPEYYFNAVYPEIPIVGGPDQFDDRFTAHREQFEQVKDLSAAATAAISARKIEGIEVVGVDGHYDNDAGELAADVDLRTDSETPGGSDPDSDLALFDLFEGSSEDHGMGVVGVGCRVGNRAMWPTQYRDE</sequence>
<dbReference type="HOGENOM" id="CLU_1068383_0_0_11"/>
<dbReference type="STRING" id="558173.CDOO_01475"/>
<proteinExistence type="predicted"/>
<reference evidence="2 3" key="1">
    <citation type="submission" date="2013-09" db="EMBL/GenBank/DDBJ databases">
        <title>Complete genome sequence of Corynebacterium doosanense CAU 212(T) (=DSM 45436(T)), isolated from activated sludge.</title>
        <authorList>
            <person name="Schaffert L."/>
            <person name="Albersmeier A."/>
            <person name="Kalinowski J."/>
            <person name="Ruckert C."/>
        </authorList>
    </citation>
    <scope>NUCLEOTIDE SEQUENCE [LARGE SCALE GENOMIC DNA]</scope>
    <source>
        <strain evidence="2 3">CAU 212</strain>
    </source>
</reference>
<dbReference type="EMBL" id="CP006764">
    <property type="protein sequence ID" value="AIT62158.1"/>
    <property type="molecule type" value="Genomic_DNA"/>
</dbReference>
<evidence type="ECO:0000313" key="2">
    <source>
        <dbReference type="EMBL" id="AIT62158.1"/>
    </source>
</evidence>
<gene>
    <name evidence="2" type="ORF">CDOO_01475</name>
</gene>
<keyword evidence="3" id="KW-1185">Reference proteome</keyword>
<evidence type="ECO:0000313" key="3">
    <source>
        <dbReference type="Proteomes" id="UP000029914"/>
    </source>
</evidence>
<organism evidence="2 3">
    <name type="scientific">Corynebacterium doosanense CAU 212 = DSM 45436</name>
    <dbReference type="NCBI Taxonomy" id="558173"/>
    <lineage>
        <taxon>Bacteria</taxon>
        <taxon>Bacillati</taxon>
        <taxon>Actinomycetota</taxon>
        <taxon>Actinomycetes</taxon>
        <taxon>Mycobacteriales</taxon>
        <taxon>Corynebacteriaceae</taxon>
        <taxon>Corynebacterium</taxon>
    </lineage>
</organism>
<dbReference type="AlphaFoldDB" id="A0A097IJ72"/>
<dbReference type="Proteomes" id="UP000029914">
    <property type="component" value="Chromosome"/>
</dbReference>